<sequence>MKLSITSQAASHLQDELDLQSGDFVRFHVKYGGHSTIQTSFSLGISTEEPTKVGASSNVNGIEYYIEDSDLWYFETHNLEVDYNAATEEIEYHYEAVKS</sequence>
<gene>
    <name evidence="3" type="ORF">ACFSUC_18820</name>
</gene>
<protein>
    <submittedName>
        <fullName evidence="3">HesB/YadR/YfhF family protein</fullName>
    </submittedName>
</protein>
<evidence type="ECO:0000313" key="3">
    <source>
        <dbReference type="EMBL" id="MFD2673607.1"/>
    </source>
</evidence>
<organism evidence="3 4">
    <name type="scientific">Marinicrinis sediminis</name>
    <dbReference type="NCBI Taxonomy" id="1652465"/>
    <lineage>
        <taxon>Bacteria</taxon>
        <taxon>Bacillati</taxon>
        <taxon>Bacillota</taxon>
        <taxon>Bacilli</taxon>
        <taxon>Bacillales</taxon>
        <taxon>Paenibacillaceae</taxon>
    </lineage>
</organism>
<evidence type="ECO:0000256" key="1">
    <source>
        <dbReference type="ARBA" id="ARBA00006718"/>
    </source>
</evidence>
<dbReference type="SUPFAM" id="SSF89360">
    <property type="entry name" value="HesB-like domain"/>
    <property type="match status" value="1"/>
</dbReference>
<dbReference type="EMBL" id="JBHUMM010000045">
    <property type="protein sequence ID" value="MFD2673607.1"/>
    <property type="molecule type" value="Genomic_DNA"/>
</dbReference>
<comment type="caution">
    <text evidence="3">The sequence shown here is derived from an EMBL/GenBank/DDBJ whole genome shotgun (WGS) entry which is preliminary data.</text>
</comment>
<dbReference type="InterPro" id="IPR035903">
    <property type="entry name" value="HesB-like_dom_sf"/>
</dbReference>
<dbReference type="Pfam" id="PF01521">
    <property type="entry name" value="Fe-S_biosyn"/>
    <property type="match status" value="1"/>
</dbReference>
<evidence type="ECO:0000259" key="2">
    <source>
        <dbReference type="Pfam" id="PF01521"/>
    </source>
</evidence>
<dbReference type="PIRSF" id="PIRSF034852">
    <property type="entry name" value="UCP034852"/>
    <property type="match status" value="1"/>
</dbReference>
<dbReference type="RefSeq" id="WP_379931193.1">
    <property type="nucleotide sequence ID" value="NZ_JBHUMM010000045.1"/>
</dbReference>
<keyword evidence="4" id="KW-1185">Reference proteome</keyword>
<evidence type="ECO:0000313" key="4">
    <source>
        <dbReference type="Proteomes" id="UP001597497"/>
    </source>
</evidence>
<dbReference type="InterPro" id="IPR008326">
    <property type="entry name" value="PdhI-like"/>
</dbReference>
<accession>A0ABW5REU6</accession>
<dbReference type="InterPro" id="IPR000361">
    <property type="entry name" value="ATAP_core_dom"/>
</dbReference>
<feature type="domain" description="Core" evidence="2">
    <location>
        <begin position="1"/>
        <end position="87"/>
    </location>
</feature>
<name>A0ABW5REU6_9BACL</name>
<proteinExistence type="inferred from homology"/>
<dbReference type="Proteomes" id="UP001597497">
    <property type="component" value="Unassembled WGS sequence"/>
</dbReference>
<reference evidence="4" key="1">
    <citation type="journal article" date="2019" name="Int. J. Syst. Evol. Microbiol.">
        <title>The Global Catalogue of Microorganisms (GCM) 10K type strain sequencing project: providing services to taxonomists for standard genome sequencing and annotation.</title>
        <authorList>
            <consortium name="The Broad Institute Genomics Platform"/>
            <consortium name="The Broad Institute Genome Sequencing Center for Infectious Disease"/>
            <person name="Wu L."/>
            <person name="Ma J."/>
        </authorList>
    </citation>
    <scope>NUCLEOTIDE SEQUENCE [LARGE SCALE GENOMIC DNA]</scope>
    <source>
        <strain evidence="4">KCTC 33676</strain>
    </source>
</reference>
<comment type="similarity">
    <text evidence="1">Belongs to the HesB/IscA family.</text>
</comment>